<dbReference type="Pfam" id="PF07859">
    <property type="entry name" value="Abhydrolase_3"/>
    <property type="match status" value="1"/>
</dbReference>
<dbReference type="GO" id="GO:0017000">
    <property type="term" value="P:antibiotic biosynthetic process"/>
    <property type="evidence" value="ECO:0007669"/>
    <property type="project" value="UniProtKB-ARBA"/>
</dbReference>
<reference evidence="3" key="1">
    <citation type="submission" date="2022-11" db="EMBL/GenBank/DDBJ databases">
        <authorList>
            <person name="Petersen C."/>
        </authorList>
    </citation>
    <scope>NUCLEOTIDE SEQUENCE</scope>
    <source>
        <strain evidence="3">IBT 29864</strain>
    </source>
</reference>
<organism evidence="3 4">
    <name type="scientific">Penicillium cataractarum</name>
    <dbReference type="NCBI Taxonomy" id="2100454"/>
    <lineage>
        <taxon>Eukaryota</taxon>
        <taxon>Fungi</taxon>
        <taxon>Dikarya</taxon>
        <taxon>Ascomycota</taxon>
        <taxon>Pezizomycotina</taxon>
        <taxon>Eurotiomycetes</taxon>
        <taxon>Eurotiomycetidae</taxon>
        <taxon>Eurotiales</taxon>
        <taxon>Aspergillaceae</taxon>
        <taxon>Penicillium</taxon>
    </lineage>
</organism>
<feature type="domain" description="Alpha/beta hydrolase fold-3" evidence="2">
    <location>
        <begin position="94"/>
        <end position="303"/>
    </location>
</feature>
<dbReference type="Gene3D" id="3.40.50.1820">
    <property type="entry name" value="alpha/beta hydrolase"/>
    <property type="match status" value="1"/>
</dbReference>
<keyword evidence="1" id="KW-0378">Hydrolase</keyword>
<dbReference type="RefSeq" id="XP_056552382.1">
    <property type="nucleotide sequence ID" value="XM_056703382.1"/>
</dbReference>
<evidence type="ECO:0000259" key="2">
    <source>
        <dbReference type="Pfam" id="PF07859"/>
    </source>
</evidence>
<dbReference type="InterPro" id="IPR029058">
    <property type="entry name" value="AB_hydrolase_fold"/>
</dbReference>
<comment type="caution">
    <text evidence="3">The sequence shown here is derived from an EMBL/GenBank/DDBJ whole genome shotgun (WGS) entry which is preliminary data.</text>
</comment>
<dbReference type="PANTHER" id="PTHR48081">
    <property type="entry name" value="AB HYDROLASE SUPERFAMILY PROTEIN C4A8.06C"/>
    <property type="match status" value="1"/>
</dbReference>
<dbReference type="PANTHER" id="PTHR48081:SF8">
    <property type="entry name" value="ALPHA_BETA HYDROLASE FOLD-3 DOMAIN-CONTAINING PROTEIN-RELATED"/>
    <property type="match status" value="1"/>
</dbReference>
<dbReference type="InterPro" id="IPR050300">
    <property type="entry name" value="GDXG_lipolytic_enzyme"/>
</dbReference>
<dbReference type="Proteomes" id="UP001147782">
    <property type="component" value="Unassembled WGS sequence"/>
</dbReference>
<dbReference type="InterPro" id="IPR013094">
    <property type="entry name" value="AB_hydrolase_3"/>
</dbReference>
<dbReference type="SUPFAM" id="SSF53474">
    <property type="entry name" value="alpha/beta-Hydrolases"/>
    <property type="match status" value="1"/>
</dbReference>
<dbReference type="AlphaFoldDB" id="A0A9W9RQX2"/>
<gene>
    <name evidence="3" type="ORF">N7496_010469</name>
</gene>
<sequence>MSLNFQPAPVDPAVLSARLEFLDGYEAQLKGSLQWNQCESAAEYRRMRREGLNGFPKPVLNPKARTTTISARDGHRIELRIISPSQQQSKGVWLHFHAGGFVIGSNASYDPYLTTLSDRLGFTMVSVEYRLAPENPFPKPLHDCVDAALYSLTPEGQEMLGAPLKILGGESAGGWLAVSTGLSLKRDHGLNVRSILDAIVTGYGIYDMTYTPSLLEHKRDIILSKQGMMDFVDAGFAHIPMTERKNPLVSPLYADLKGMPPALFLTGAIEPLVDDSVFMAARWFSAGNQTELCVVEGACHAFTIIRMGEATEDGINRIVSFVEKYIGTATRQTS</sequence>
<dbReference type="GO" id="GO:0016787">
    <property type="term" value="F:hydrolase activity"/>
    <property type="evidence" value="ECO:0007669"/>
    <property type="project" value="UniProtKB-KW"/>
</dbReference>
<protein>
    <recommendedName>
        <fullName evidence="2">Alpha/beta hydrolase fold-3 domain-containing protein</fullName>
    </recommendedName>
</protein>
<dbReference type="EMBL" id="JAPZBS010000008">
    <property type="protein sequence ID" value="KAJ5364756.1"/>
    <property type="molecule type" value="Genomic_DNA"/>
</dbReference>
<dbReference type="OrthoDB" id="408631at2759"/>
<proteinExistence type="predicted"/>
<keyword evidence="4" id="KW-1185">Reference proteome</keyword>
<dbReference type="GeneID" id="81442561"/>
<evidence type="ECO:0000313" key="3">
    <source>
        <dbReference type="EMBL" id="KAJ5364756.1"/>
    </source>
</evidence>
<dbReference type="GO" id="GO:0072330">
    <property type="term" value="P:monocarboxylic acid biosynthetic process"/>
    <property type="evidence" value="ECO:0007669"/>
    <property type="project" value="UniProtKB-ARBA"/>
</dbReference>
<evidence type="ECO:0000313" key="4">
    <source>
        <dbReference type="Proteomes" id="UP001147782"/>
    </source>
</evidence>
<evidence type="ECO:0000256" key="1">
    <source>
        <dbReference type="ARBA" id="ARBA00022801"/>
    </source>
</evidence>
<accession>A0A9W9RQX2</accession>
<name>A0A9W9RQX2_9EURO</name>
<reference evidence="3" key="2">
    <citation type="journal article" date="2023" name="IMA Fungus">
        <title>Comparative genomic study of the Penicillium genus elucidates a diverse pangenome and 15 lateral gene transfer events.</title>
        <authorList>
            <person name="Petersen C."/>
            <person name="Sorensen T."/>
            <person name="Nielsen M.R."/>
            <person name="Sondergaard T.E."/>
            <person name="Sorensen J.L."/>
            <person name="Fitzpatrick D.A."/>
            <person name="Frisvad J.C."/>
            <person name="Nielsen K.L."/>
        </authorList>
    </citation>
    <scope>NUCLEOTIDE SEQUENCE</scope>
    <source>
        <strain evidence="3">IBT 29864</strain>
    </source>
</reference>